<gene>
    <name evidence="5" type="ORF">J2Z22_002286</name>
</gene>
<dbReference type="SUPFAM" id="SSF103481">
    <property type="entry name" value="Multidrug resistance efflux transporter EmrE"/>
    <property type="match status" value="1"/>
</dbReference>
<feature type="transmembrane region" description="Helical" evidence="3">
    <location>
        <begin position="93"/>
        <end position="110"/>
    </location>
</feature>
<keyword evidence="6" id="KW-1185">Reference proteome</keyword>
<protein>
    <submittedName>
        <fullName evidence="5">Transporter family protein</fullName>
    </submittedName>
</protein>
<dbReference type="PANTHER" id="PTHR22911">
    <property type="entry name" value="ACYL-MALONYL CONDENSING ENZYME-RELATED"/>
    <property type="match status" value="1"/>
</dbReference>
<evidence type="ECO:0000313" key="6">
    <source>
        <dbReference type="Proteomes" id="UP001248709"/>
    </source>
</evidence>
<comment type="caution">
    <text evidence="5">The sequence shown here is derived from an EMBL/GenBank/DDBJ whole genome shotgun (WGS) entry which is preliminary data.</text>
</comment>
<dbReference type="PANTHER" id="PTHR22911:SF137">
    <property type="entry name" value="SOLUTE CARRIER FAMILY 35 MEMBER G2-RELATED"/>
    <property type="match status" value="1"/>
</dbReference>
<dbReference type="EMBL" id="JAUSUY010000008">
    <property type="protein sequence ID" value="MDT3426752.1"/>
    <property type="molecule type" value="Genomic_DNA"/>
</dbReference>
<dbReference type="InterPro" id="IPR000620">
    <property type="entry name" value="EamA_dom"/>
</dbReference>
<evidence type="ECO:0000256" key="2">
    <source>
        <dbReference type="ARBA" id="ARBA00007362"/>
    </source>
</evidence>
<dbReference type="Proteomes" id="UP001248709">
    <property type="component" value="Unassembled WGS sequence"/>
</dbReference>
<proteinExistence type="inferred from homology"/>
<feature type="transmembrane region" description="Helical" evidence="3">
    <location>
        <begin position="60"/>
        <end position="81"/>
    </location>
</feature>
<comment type="similarity">
    <text evidence="2">Belongs to the EamA transporter family.</text>
</comment>
<sequence length="134" mass="13869">MLSALSASLVAIFGKIGLKTVDANTATAIRAVVMAVFLFAVIAVQGKLNLIPSIVSHRRTFSFIILSGAAGALSWLFYFLALKYGPVSKVAPIDKLSVVLAALLAVLFLGERINVMNGIGIGLIAAGAIIVALS</sequence>
<dbReference type="InterPro" id="IPR037185">
    <property type="entry name" value="EmrE-like"/>
</dbReference>
<dbReference type="Pfam" id="PF00892">
    <property type="entry name" value="EamA"/>
    <property type="match status" value="1"/>
</dbReference>
<feature type="transmembrane region" description="Helical" evidence="3">
    <location>
        <begin position="115"/>
        <end position="133"/>
    </location>
</feature>
<keyword evidence="3" id="KW-0812">Transmembrane</keyword>
<accession>A0ABU3H9P3</accession>
<keyword evidence="3" id="KW-0472">Membrane</keyword>
<comment type="subcellular location">
    <subcellularLocation>
        <location evidence="1">Endomembrane system</location>
        <topology evidence="1">Multi-pass membrane protein</topology>
    </subcellularLocation>
</comment>
<evidence type="ECO:0000313" key="5">
    <source>
        <dbReference type="EMBL" id="MDT3426752.1"/>
    </source>
</evidence>
<feature type="domain" description="EamA" evidence="4">
    <location>
        <begin position="1"/>
        <end position="132"/>
    </location>
</feature>
<keyword evidence="3" id="KW-1133">Transmembrane helix</keyword>
<name>A0ABU3H9P3_9BACL</name>
<organism evidence="5 6">
    <name type="scientific">Paenibacillus forsythiae</name>
    <dbReference type="NCBI Taxonomy" id="365616"/>
    <lineage>
        <taxon>Bacteria</taxon>
        <taxon>Bacillati</taxon>
        <taxon>Bacillota</taxon>
        <taxon>Bacilli</taxon>
        <taxon>Bacillales</taxon>
        <taxon>Paenibacillaceae</taxon>
        <taxon>Paenibacillus</taxon>
    </lineage>
</organism>
<feature type="transmembrane region" description="Helical" evidence="3">
    <location>
        <begin position="28"/>
        <end position="48"/>
    </location>
</feature>
<evidence type="ECO:0000259" key="4">
    <source>
        <dbReference type="Pfam" id="PF00892"/>
    </source>
</evidence>
<dbReference type="Gene3D" id="1.10.3730.20">
    <property type="match status" value="1"/>
</dbReference>
<reference evidence="5 6" key="1">
    <citation type="submission" date="2023-07" db="EMBL/GenBank/DDBJ databases">
        <title>Genomic Encyclopedia of Type Strains, Phase IV (KMG-IV): sequencing the most valuable type-strain genomes for metagenomic binning, comparative biology and taxonomic classification.</title>
        <authorList>
            <person name="Goeker M."/>
        </authorList>
    </citation>
    <scope>NUCLEOTIDE SEQUENCE [LARGE SCALE GENOMIC DNA]</scope>
    <source>
        <strain evidence="5 6">T98</strain>
    </source>
</reference>
<evidence type="ECO:0000256" key="1">
    <source>
        <dbReference type="ARBA" id="ARBA00004127"/>
    </source>
</evidence>
<evidence type="ECO:0000256" key="3">
    <source>
        <dbReference type="SAM" id="Phobius"/>
    </source>
</evidence>